<dbReference type="PANTHER" id="PTHR11596">
    <property type="entry name" value="ALKALINE PHOSPHATASE"/>
    <property type="match status" value="1"/>
</dbReference>
<sequence length="197" mass="21424">MELVSRTVVLAALMAFFGIVLTSAHSDHYAYEKEPNYWYDLGQQELQAALRMKQQGVAKNLILFLGDGMGVTTVTGGRIWAGQQHGLYGEEHLLSWDKFPFVGLSKTYNVDSQTTDSAASATAFLCGIKTRQGVLSVDGRAVRGNCSKMAGNEVESIMNWALAAGKSVGLISTARVTHATPAAGYARSPDRNWECDW</sequence>
<proteinExistence type="inferred from homology"/>
<evidence type="ECO:0000256" key="4">
    <source>
        <dbReference type="PIRSR" id="PIRSR601952-2"/>
    </source>
</evidence>
<comment type="caution">
    <text evidence="7">The sequence shown here is derived from an EMBL/GenBank/DDBJ whole genome shotgun (WGS) entry which is preliminary data.</text>
</comment>
<dbReference type="Proteomes" id="UP000735302">
    <property type="component" value="Unassembled WGS sequence"/>
</dbReference>
<evidence type="ECO:0000256" key="5">
    <source>
        <dbReference type="RuleBase" id="RU003946"/>
    </source>
</evidence>
<gene>
    <name evidence="7" type="ORF">PoB_007257400</name>
</gene>
<organism evidence="7 8">
    <name type="scientific">Plakobranchus ocellatus</name>
    <dbReference type="NCBI Taxonomy" id="259542"/>
    <lineage>
        <taxon>Eukaryota</taxon>
        <taxon>Metazoa</taxon>
        <taxon>Spiralia</taxon>
        <taxon>Lophotrochozoa</taxon>
        <taxon>Mollusca</taxon>
        <taxon>Gastropoda</taxon>
        <taxon>Heterobranchia</taxon>
        <taxon>Euthyneura</taxon>
        <taxon>Panpulmonata</taxon>
        <taxon>Sacoglossa</taxon>
        <taxon>Placobranchoidea</taxon>
        <taxon>Plakobranchidae</taxon>
        <taxon>Plakobranchus</taxon>
    </lineage>
</organism>
<name>A0AAV4DPI4_9GAST</name>
<feature type="active site" description="Phosphoserine intermediate" evidence="3">
    <location>
        <position position="117"/>
    </location>
</feature>
<feature type="binding site" evidence="4">
    <location>
        <position position="180"/>
    </location>
    <ligand>
        <name>Mg(2+)</name>
        <dbReference type="ChEBI" id="CHEBI:18420"/>
    </ligand>
</feature>
<comment type="cofactor">
    <cofactor evidence="4">
        <name>Zn(2+)</name>
        <dbReference type="ChEBI" id="CHEBI:29105"/>
    </cofactor>
    <text evidence="4">Binds 2 Zn(2+) ions.</text>
</comment>
<dbReference type="PANTHER" id="PTHR11596:SF5">
    <property type="entry name" value="ALKALINE PHOSPHATASE"/>
    <property type="match status" value="1"/>
</dbReference>
<dbReference type="InterPro" id="IPR017850">
    <property type="entry name" value="Alkaline_phosphatase_core_sf"/>
</dbReference>
<dbReference type="GO" id="GO:0004035">
    <property type="term" value="F:alkaline phosphatase activity"/>
    <property type="evidence" value="ECO:0007669"/>
    <property type="project" value="UniProtKB-EC"/>
</dbReference>
<protein>
    <recommendedName>
        <fullName evidence="1">alkaline phosphatase</fullName>
        <ecNumber evidence="1">3.1.3.1</ecNumber>
    </recommendedName>
</protein>
<dbReference type="Gene3D" id="3.40.720.10">
    <property type="entry name" value="Alkaline Phosphatase, subunit A"/>
    <property type="match status" value="1"/>
</dbReference>
<evidence type="ECO:0000256" key="1">
    <source>
        <dbReference type="ARBA" id="ARBA00012647"/>
    </source>
</evidence>
<accession>A0AAV4DPI4</accession>
<feature type="chain" id="PRO_5043349118" description="alkaline phosphatase" evidence="6">
    <location>
        <begin position="25"/>
        <end position="197"/>
    </location>
</feature>
<evidence type="ECO:0000313" key="8">
    <source>
        <dbReference type="Proteomes" id="UP000735302"/>
    </source>
</evidence>
<keyword evidence="4" id="KW-0460">Magnesium</keyword>
<evidence type="ECO:0000256" key="6">
    <source>
        <dbReference type="SAM" id="SignalP"/>
    </source>
</evidence>
<evidence type="ECO:0000313" key="7">
    <source>
        <dbReference type="EMBL" id="GFO46069.1"/>
    </source>
</evidence>
<feature type="binding site" evidence="4">
    <location>
        <position position="178"/>
    </location>
    <ligand>
        <name>Mg(2+)</name>
        <dbReference type="ChEBI" id="CHEBI:18420"/>
    </ligand>
</feature>
<keyword evidence="4" id="KW-0862">Zinc</keyword>
<dbReference type="AlphaFoldDB" id="A0AAV4DPI4"/>
<dbReference type="EMBL" id="BLXT01008164">
    <property type="protein sequence ID" value="GFO46069.1"/>
    <property type="molecule type" value="Genomic_DNA"/>
</dbReference>
<dbReference type="Pfam" id="PF00245">
    <property type="entry name" value="Alk_phosphatase"/>
    <property type="match status" value="1"/>
</dbReference>
<reference evidence="7 8" key="1">
    <citation type="journal article" date="2021" name="Elife">
        <title>Chloroplast acquisition without the gene transfer in kleptoplastic sea slugs, Plakobranchus ocellatus.</title>
        <authorList>
            <person name="Maeda T."/>
            <person name="Takahashi S."/>
            <person name="Yoshida T."/>
            <person name="Shimamura S."/>
            <person name="Takaki Y."/>
            <person name="Nagai Y."/>
            <person name="Toyoda A."/>
            <person name="Suzuki Y."/>
            <person name="Arimoto A."/>
            <person name="Ishii H."/>
            <person name="Satoh N."/>
            <person name="Nishiyama T."/>
            <person name="Hasebe M."/>
            <person name="Maruyama T."/>
            <person name="Minagawa J."/>
            <person name="Obokata J."/>
            <person name="Shigenobu S."/>
        </authorList>
    </citation>
    <scope>NUCLEOTIDE SEQUENCE [LARGE SCALE GENOMIC DNA]</scope>
</reference>
<evidence type="ECO:0000256" key="3">
    <source>
        <dbReference type="PIRSR" id="PIRSR601952-1"/>
    </source>
</evidence>
<feature type="binding site" evidence="4">
    <location>
        <position position="67"/>
    </location>
    <ligand>
        <name>Zn(2+)</name>
        <dbReference type="ChEBI" id="CHEBI:29105"/>
        <label>2</label>
    </ligand>
</feature>
<dbReference type="CDD" id="cd16012">
    <property type="entry name" value="ALP"/>
    <property type="match status" value="1"/>
</dbReference>
<keyword evidence="2" id="KW-0597">Phosphoprotein</keyword>
<evidence type="ECO:0000256" key="2">
    <source>
        <dbReference type="ARBA" id="ARBA00022553"/>
    </source>
</evidence>
<keyword evidence="6" id="KW-0732">Signal</keyword>
<dbReference type="EC" id="3.1.3.1" evidence="1"/>
<keyword evidence="8" id="KW-1185">Reference proteome</keyword>
<dbReference type="SMART" id="SM00098">
    <property type="entry name" value="alkPPc"/>
    <property type="match status" value="1"/>
</dbReference>
<dbReference type="InterPro" id="IPR001952">
    <property type="entry name" value="Alkaline_phosphatase"/>
</dbReference>
<feature type="signal peptide" evidence="6">
    <location>
        <begin position="1"/>
        <end position="24"/>
    </location>
</feature>
<comment type="similarity">
    <text evidence="5">Belongs to the alkaline phosphatase family.</text>
</comment>
<dbReference type="SUPFAM" id="SSF53649">
    <property type="entry name" value="Alkaline phosphatase-like"/>
    <property type="match status" value="1"/>
</dbReference>
<feature type="binding site" evidence="4">
    <location>
        <position position="67"/>
    </location>
    <ligand>
        <name>Mg(2+)</name>
        <dbReference type="ChEBI" id="CHEBI:18420"/>
    </ligand>
</feature>
<keyword evidence="4" id="KW-0479">Metal-binding</keyword>
<comment type="cofactor">
    <cofactor evidence="4">
        <name>Mg(2+)</name>
        <dbReference type="ChEBI" id="CHEBI:18420"/>
    </cofactor>
    <text evidence="4">Binds 1 Mg(2+) ion.</text>
</comment>
<dbReference type="PRINTS" id="PR00113">
    <property type="entry name" value="ALKPHPHTASE"/>
</dbReference>
<dbReference type="GO" id="GO:0046872">
    <property type="term" value="F:metal ion binding"/>
    <property type="evidence" value="ECO:0007669"/>
    <property type="project" value="UniProtKB-KW"/>
</dbReference>